<name>A0A2K8T5R1_9NOSO</name>
<keyword evidence="1" id="KW-0614">Plasmid</keyword>
<dbReference type="Proteomes" id="UP000232003">
    <property type="component" value="Plasmid pNFSY02"/>
</dbReference>
<protein>
    <submittedName>
        <fullName evidence="1">Uncharacterized protein</fullName>
    </submittedName>
</protein>
<evidence type="ECO:0000313" key="2">
    <source>
        <dbReference type="Proteomes" id="UP000232003"/>
    </source>
</evidence>
<proteinExistence type="predicted"/>
<dbReference type="OrthoDB" id="489719at2"/>
<geneLocation type="plasmid" evidence="2">
    <name>pnfsy02</name>
</geneLocation>
<dbReference type="EMBL" id="CP024787">
    <property type="protein sequence ID" value="AUB43046.1"/>
    <property type="molecule type" value="Genomic_DNA"/>
</dbReference>
<organism evidence="1 2">
    <name type="scientific">Nostoc flagelliforme CCNUN1</name>
    <dbReference type="NCBI Taxonomy" id="2038116"/>
    <lineage>
        <taxon>Bacteria</taxon>
        <taxon>Bacillati</taxon>
        <taxon>Cyanobacteriota</taxon>
        <taxon>Cyanophyceae</taxon>
        <taxon>Nostocales</taxon>
        <taxon>Nostocaceae</taxon>
        <taxon>Nostoc</taxon>
    </lineage>
</organism>
<dbReference type="RefSeq" id="WP_100903337.1">
    <property type="nucleotide sequence ID" value="NZ_CAWNNC010000003.1"/>
</dbReference>
<evidence type="ECO:0000313" key="1">
    <source>
        <dbReference type="EMBL" id="AUB43046.1"/>
    </source>
</evidence>
<dbReference type="AlphaFoldDB" id="A0A2K8T5R1"/>
<accession>A0A2K8T5R1</accession>
<reference evidence="1 2" key="1">
    <citation type="submission" date="2017-11" db="EMBL/GenBank/DDBJ databases">
        <title>Complete genome of a free-living desiccation-tolerant cyanobacterium and its photosynthetic adaptation to extreme terrestrial habitat.</title>
        <authorList>
            <person name="Shang J."/>
        </authorList>
    </citation>
    <scope>NUCLEOTIDE SEQUENCE [LARGE SCALE GENOMIC DNA]</scope>
    <source>
        <strain evidence="1 2">CCNUN1</strain>
        <plasmid evidence="2">pnfsy02</plasmid>
    </source>
</reference>
<gene>
    <name evidence="1" type="ORF">COO91_09202</name>
</gene>
<sequence>MNYESRRITISYLAVIELCKMFDLPQDAPTQALSAGVEKLVFQHAFVQPSPKPETVQSTQPNKSALSAMVTNFKGAA</sequence>
<dbReference type="KEGG" id="nfl:COO91_09202"/>
<keyword evidence="2" id="KW-1185">Reference proteome</keyword>